<organism evidence="2 3">
    <name type="scientific">Aciduliprofundum boonei (strain DSM 19572 / T469)</name>
    <dbReference type="NCBI Taxonomy" id="439481"/>
    <lineage>
        <taxon>Archaea</taxon>
        <taxon>Methanobacteriati</taxon>
        <taxon>Thermoplasmatota</taxon>
        <taxon>DHVE2 group</taxon>
        <taxon>Candidatus Aciduliprofundum</taxon>
    </lineage>
</organism>
<dbReference type="EMBL" id="CP001941">
    <property type="protein sequence ID" value="ADD08782.1"/>
    <property type="molecule type" value="Genomic_DNA"/>
</dbReference>
<dbReference type="GeneID" id="8827930"/>
<feature type="coiled-coil region" evidence="1">
    <location>
        <begin position="3"/>
        <end position="30"/>
    </location>
</feature>
<evidence type="ECO:0000313" key="2">
    <source>
        <dbReference type="EMBL" id="ADD08782.1"/>
    </source>
</evidence>
<dbReference type="Proteomes" id="UP000001400">
    <property type="component" value="Chromosome"/>
</dbReference>
<keyword evidence="1" id="KW-0175">Coiled coil</keyword>
<evidence type="ECO:0000256" key="1">
    <source>
        <dbReference type="SAM" id="Coils"/>
    </source>
</evidence>
<protein>
    <submittedName>
        <fullName evidence="2">Uncharacterized protein</fullName>
    </submittedName>
</protein>
<dbReference type="AlphaFoldDB" id="D3T9K3"/>
<dbReference type="HOGENOM" id="CLU_1987480_0_0_2"/>
<dbReference type="KEGG" id="abi:Aboo_0973"/>
<name>D3T9K3_ACIB4</name>
<reference evidence="2" key="1">
    <citation type="submission" date="2010-02" db="EMBL/GenBank/DDBJ databases">
        <title>Complete sequence of Aciduliprofundum boonei T469.</title>
        <authorList>
            <consortium name="US DOE Joint Genome Institute"/>
            <person name="Lucas S."/>
            <person name="Copeland A."/>
            <person name="Lapidus A."/>
            <person name="Cheng J.-F."/>
            <person name="Bruce D."/>
            <person name="Goodwin L."/>
            <person name="Pitluck S."/>
            <person name="Saunders E."/>
            <person name="Detter J.C."/>
            <person name="Han C."/>
            <person name="Tapia R."/>
            <person name="Land M."/>
            <person name="Hauser L."/>
            <person name="Kyrpides N."/>
            <person name="Mikhailova N."/>
            <person name="Flores G."/>
            <person name="Reysenbach A.-L."/>
            <person name="Woyke T."/>
        </authorList>
    </citation>
    <scope>NUCLEOTIDE SEQUENCE</scope>
    <source>
        <strain evidence="2">T469</strain>
    </source>
</reference>
<proteinExistence type="predicted"/>
<accession>D3T9K3</accession>
<evidence type="ECO:0000313" key="3">
    <source>
        <dbReference type="Proteomes" id="UP000001400"/>
    </source>
</evidence>
<sequence>MGKSDILREIESLKQQINEINEKVDIILKRQKEIDKKVQTLSDIEDILDTLPAKLNTASFQIISNFEDSTKNVSKKLEDSIDKSLSKLNKLADIDKRLDAFEEDLRAYISKMRFMLLELEDSLRR</sequence>
<keyword evidence="3" id="KW-1185">Reference proteome</keyword>
<gene>
    <name evidence="2" type="ordered locus">Aboo_0973</name>
</gene>
<dbReference type="RefSeq" id="WP_012997278.1">
    <property type="nucleotide sequence ID" value="NC_013926.1"/>
</dbReference>